<accession>A0A8J4QU55</accession>
<proteinExistence type="predicted"/>
<dbReference type="Proteomes" id="UP000737018">
    <property type="component" value="Unassembled WGS sequence"/>
</dbReference>
<keyword evidence="3" id="KW-1185">Reference proteome</keyword>
<reference evidence="2" key="1">
    <citation type="submission" date="2020-03" db="EMBL/GenBank/DDBJ databases">
        <title>Castanea mollissima Vanexum genome sequencing.</title>
        <authorList>
            <person name="Staton M."/>
        </authorList>
    </citation>
    <scope>NUCLEOTIDE SEQUENCE</scope>
    <source>
        <tissue evidence="2">Leaf</tissue>
    </source>
</reference>
<evidence type="ECO:0000313" key="2">
    <source>
        <dbReference type="EMBL" id="KAF3958447.1"/>
    </source>
</evidence>
<protein>
    <submittedName>
        <fullName evidence="2">Uncharacterized protein</fullName>
    </submittedName>
</protein>
<dbReference type="OrthoDB" id="46913at2759"/>
<feature type="chain" id="PRO_5035310541" evidence="1">
    <location>
        <begin position="24"/>
        <end position="114"/>
    </location>
</feature>
<gene>
    <name evidence="2" type="ORF">CMV_016653</name>
</gene>
<sequence>MRGRRGATMCCGLRLWVYSSLWCLVVEEKQRFPDFSSHCCCEQGCLNEATFTSLARIAAAKENPDMGVWNCAEVEALFGFCEKVMADKAYEVDADMVEFGVVAAEAELSAIFKS</sequence>
<evidence type="ECO:0000256" key="1">
    <source>
        <dbReference type="SAM" id="SignalP"/>
    </source>
</evidence>
<name>A0A8J4QU55_9ROSI</name>
<evidence type="ECO:0000313" key="3">
    <source>
        <dbReference type="Proteomes" id="UP000737018"/>
    </source>
</evidence>
<dbReference type="AlphaFoldDB" id="A0A8J4QU55"/>
<keyword evidence="1" id="KW-0732">Signal</keyword>
<comment type="caution">
    <text evidence="2">The sequence shown here is derived from an EMBL/GenBank/DDBJ whole genome shotgun (WGS) entry which is preliminary data.</text>
</comment>
<dbReference type="EMBL" id="JRKL02002560">
    <property type="protein sequence ID" value="KAF3958447.1"/>
    <property type="molecule type" value="Genomic_DNA"/>
</dbReference>
<organism evidence="2 3">
    <name type="scientific">Castanea mollissima</name>
    <name type="common">Chinese chestnut</name>
    <dbReference type="NCBI Taxonomy" id="60419"/>
    <lineage>
        <taxon>Eukaryota</taxon>
        <taxon>Viridiplantae</taxon>
        <taxon>Streptophyta</taxon>
        <taxon>Embryophyta</taxon>
        <taxon>Tracheophyta</taxon>
        <taxon>Spermatophyta</taxon>
        <taxon>Magnoliopsida</taxon>
        <taxon>eudicotyledons</taxon>
        <taxon>Gunneridae</taxon>
        <taxon>Pentapetalae</taxon>
        <taxon>rosids</taxon>
        <taxon>fabids</taxon>
        <taxon>Fagales</taxon>
        <taxon>Fagaceae</taxon>
        <taxon>Castanea</taxon>
    </lineage>
</organism>
<feature type="signal peptide" evidence="1">
    <location>
        <begin position="1"/>
        <end position="23"/>
    </location>
</feature>